<protein>
    <submittedName>
        <fullName evidence="3">Restriction endonuclease</fullName>
    </submittedName>
</protein>
<keyword evidence="3" id="KW-0255">Endonuclease</keyword>
<proteinExistence type="predicted"/>
<dbReference type="InterPro" id="IPR011856">
    <property type="entry name" value="tRNA_endonuc-like_dom_sf"/>
</dbReference>
<dbReference type="EMBL" id="JACJLL010000094">
    <property type="protein sequence ID" value="MBM6820211.1"/>
    <property type="molecule type" value="Genomic_DNA"/>
</dbReference>
<keyword evidence="4" id="KW-1185">Reference proteome</keyword>
<keyword evidence="1" id="KW-0812">Transmembrane</keyword>
<evidence type="ECO:0000313" key="3">
    <source>
        <dbReference type="EMBL" id="MBM6820211.1"/>
    </source>
</evidence>
<keyword evidence="1" id="KW-1133">Transmembrane helix</keyword>
<feature type="domain" description="Restriction endonuclease type IV Mrr" evidence="2">
    <location>
        <begin position="55"/>
        <end position="177"/>
    </location>
</feature>
<feature type="transmembrane region" description="Helical" evidence="1">
    <location>
        <begin position="6"/>
        <end position="24"/>
    </location>
</feature>
<evidence type="ECO:0000259" key="2">
    <source>
        <dbReference type="Pfam" id="PF04471"/>
    </source>
</evidence>
<dbReference type="RefSeq" id="WP_204572507.1">
    <property type="nucleotide sequence ID" value="NZ_JACJLL010000094.1"/>
</dbReference>
<accession>A0ABS2FJP9</accession>
<name>A0ABS2FJP9_9CLOT</name>
<evidence type="ECO:0000256" key="1">
    <source>
        <dbReference type="SAM" id="Phobius"/>
    </source>
</evidence>
<dbReference type="SUPFAM" id="SSF52980">
    <property type="entry name" value="Restriction endonuclease-like"/>
    <property type="match status" value="1"/>
</dbReference>
<gene>
    <name evidence="3" type="ORF">H6A19_12845</name>
</gene>
<dbReference type="GO" id="GO:0004519">
    <property type="term" value="F:endonuclease activity"/>
    <property type="evidence" value="ECO:0007669"/>
    <property type="project" value="UniProtKB-KW"/>
</dbReference>
<dbReference type="InterPro" id="IPR007560">
    <property type="entry name" value="Restrct_endonuc_IV_Mrr"/>
</dbReference>
<keyword evidence="3" id="KW-0540">Nuclease</keyword>
<dbReference type="Pfam" id="PF04471">
    <property type="entry name" value="Mrr_cat"/>
    <property type="match status" value="1"/>
</dbReference>
<dbReference type="Gene3D" id="3.40.1350.10">
    <property type="match status" value="1"/>
</dbReference>
<dbReference type="InterPro" id="IPR011335">
    <property type="entry name" value="Restrct_endonuc-II-like"/>
</dbReference>
<dbReference type="Proteomes" id="UP000767334">
    <property type="component" value="Unassembled WGS sequence"/>
</dbReference>
<keyword evidence="1" id="KW-0472">Membrane</keyword>
<keyword evidence="3" id="KW-0378">Hydrolase</keyword>
<evidence type="ECO:0000313" key="4">
    <source>
        <dbReference type="Proteomes" id="UP000767334"/>
    </source>
</evidence>
<sequence length="199" mass="22899">MNSIKYLPLIILLFFTLKFLISYIEKSTIDLNKKETEKQIKLGLLSIKDLQKNNYTTFIKIINVYLNILGFKENILLSNGDSNLTNFKASLNNEDVFISCIQNNLLGKTPDDEDNWELTGRPAVQSFLGRLLINNCKKGILITNSSFSNQAIKFANDFNNQNRGIEIKLIDGYELTKSIRNHNYYITKEGLMNEVKYNI</sequence>
<reference evidence="3 4" key="1">
    <citation type="journal article" date="2021" name="Sci. Rep.">
        <title>The distribution of antibiotic resistance genes in chicken gut microbiota commensals.</title>
        <authorList>
            <person name="Juricova H."/>
            <person name="Matiasovicova J."/>
            <person name="Kubasova T."/>
            <person name="Cejkova D."/>
            <person name="Rychlik I."/>
        </authorList>
    </citation>
    <scope>NUCLEOTIDE SEQUENCE [LARGE SCALE GENOMIC DNA]</scope>
    <source>
        <strain evidence="3 4">An435</strain>
    </source>
</reference>
<comment type="caution">
    <text evidence="3">The sequence shown here is derived from an EMBL/GenBank/DDBJ whole genome shotgun (WGS) entry which is preliminary data.</text>
</comment>
<organism evidence="3 4">
    <name type="scientific">Clostridium saudiense</name>
    <dbReference type="NCBI Taxonomy" id="1414720"/>
    <lineage>
        <taxon>Bacteria</taxon>
        <taxon>Bacillati</taxon>
        <taxon>Bacillota</taxon>
        <taxon>Clostridia</taxon>
        <taxon>Eubacteriales</taxon>
        <taxon>Clostridiaceae</taxon>
        <taxon>Clostridium</taxon>
    </lineage>
</organism>